<dbReference type="OrthoDB" id="4225815at2759"/>
<dbReference type="GeneID" id="28900655"/>
<dbReference type="Pfam" id="PF01185">
    <property type="entry name" value="Hydrophobin"/>
    <property type="match status" value="1"/>
</dbReference>
<comment type="similarity">
    <text evidence="2">Belongs to the fungal hydrophobin family.</text>
</comment>
<feature type="chain" id="PRO_5013988190" description="Hydrophobin" evidence="2">
    <location>
        <begin position="20"/>
        <end position="111"/>
    </location>
</feature>
<keyword evidence="2" id="KW-0964">Secreted</keyword>
<keyword evidence="2" id="KW-0732">Signal</keyword>
<name>A0A164ZTW2_XYLHT</name>
<evidence type="ECO:0000256" key="1">
    <source>
        <dbReference type="ARBA" id="ARBA00023157"/>
    </source>
</evidence>
<protein>
    <recommendedName>
        <fullName evidence="2">Hydrophobin</fullName>
    </recommendedName>
</protein>
<sequence length="111" mass="10640">MQFKTLALALPALFTLAAAVPSPNGGSGPTVGDASCGNGQVLSCCNTDSESSGGLIGGILDGVLGGSCTALNIPVVGINIPLSQACGSNQAACCTGDSNGLVNVACTNVNL</sequence>
<feature type="signal peptide" evidence="2">
    <location>
        <begin position="1"/>
        <end position="19"/>
    </location>
</feature>
<keyword evidence="2" id="KW-0134">Cell wall</keyword>
<dbReference type="AlphaFoldDB" id="A0A164ZTW2"/>
<dbReference type="InterPro" id="IPR001338">
    <property type="entry name" value="Class_I_Hydrophobin"/>
</dbReference>
<dbReference type="Proteomes" id="UP000076632">
    <property type="component" value="Unassembled WGS sequence"/>
</dbReference>
<dbReference type="GO" id="GO:0009277">
    <property type="term" value="C:fungal-type cell wall"/>
    <property type="evidence" value="ECO:0007669"/>
    <property type="project" value="InterPro"/>
</dbReference>
<accession>A0A164ZTW2</accession>
<dbReference type="RefSeq" id="XP_018185065.1">
    <property type="nucleotide sequence ID" value="XM_018335518.1"/>
</dbReference>
<gene>
    <name evidence="3" type="ORF">L228DRAFT_271306</name>
</gene>
<dbReference type="EMBL" id="KV407466">
    <property type="protein sequence ID" value="KZF19510.1"/>
    <property type="molecule type" value="Genomic_DNA"/>
</dbReference>
<dbReference type="SMART" id="SM00075">
    <property type="entry name" value="HYDRO"/>
    <property type="match status" value="1"/>
</dbReference>
<evidence type="ECO:0000313" key="4">
    <source>
        <dbReference type="Proteomes" id="UP000076632"/>
    </source>
</evidence>
<keyword evidence="1 2" id="KW-1015">Disulfide bond</keyword>
<dbReference type="OMA" id="SNQVACC"/>
<dbReference type="InParanoid" id="A0A164ZTW2"/>
<dbReference type="GO" id="GO:0005199">
    <property type="term" value="F:structural constituent of cell wall"/>
    <property type="evidence" value="ECO:0007669"/>
    <property type="project" value="InterPro"/>
</dbReference>
<reference evidence="3 4" key="1">
    <citation type="journal article" date="2016" name="Fungal Biol.">
        <title>The genome of Xylona heveae provides a window into fungal endophytism.</title>
        <authorList>
            <person name="Gazis R."/>
            <person name="Kuo A."/>
            <person name="Riley R."/>
            <person name="LaButti K."/>
            <person name="Lipzen A."/>
            <person name="Lin J."/>
            <person name="Amirebrahimi M."/>
            <person name="Hesse C.N."/>
            <person name="Spatafora J.W."/>
            <person name="Henrissat B."/>
            <person name="Hainaut M."/>
            <person name="Grigoriev I.V."/>
            <person name="Hibbett D.S."/>
        </authorList>
    </citation>
    <scope>NUCLEOTIDE SEQUENCE [LARGE SCALE GENOMIC DNA]</scope>
    <source>
        <strain evidence="3 4">TC161</strain>
    </source>
</reference>
<proteinExistence type="inferred from homology"/>
<comment type="subcellular location">
    <subcellularLocation>
        <location evidence="2">Secreted</location>
        <location evidence="2">Cell wall</location>
    </subcellularLocation>
</comment>
<evidence type="ECO:0000256" key="2">
    <source>
        <dbReference type="RuleBase" id="RU365009"/>
    </source>
</evidence>
<organism evidence="3 4">
    <name type="scientific">Xylona heveae (strain CBS 132557 / TC161)</name>
    <dbReference type="NCBI Taxonomy" id="1328760"/>
    <lineage>
        <taxon>Eukaryota</taxon>
        <taxon>Fungi</taxon>
        <taxon>Dikarya</taxon>
        <taxon>Ascomycota</taxon>
        <taxon>Pezizomycotina</taxon>
        <taxon>Xylonomycetes</taxon>
        <taxon>Xylonales</taxon>
        <taxon>Xylonaceae</taxon>
        <taxon>Xylona</taxon>
    </lineage>
</organism>
<evidence type="ECO:0000313" key="3">
    <source>
        <dbReference type="EMBL" id="KZF19510.1"/>
    </source>
</evidence>
<keyword evidence="4" id="KW-1185">Reference proteome</keyword>